<dbReference type="InterPro" id="IPR011010">
    <property type="entry name" value="DNA_brk_join_enz"/>
</dbReference>
<dbReference type="Proteomes" id="UP000252172">
    <property type="component" value="Unassembled WGS sequence"/>
</dbReference>
<dbReference type="OrthoDB" id="9801717at2"/>
<dbReference type="InterPro" id="IPR011932">
    <property type="entry name" value="Recomb_XerD"/>
</dbReference>
<dbReference type="InterPro" id="IPR013762">
    <property type="entry name" value="Integrase-like_cat_sf"/>
</dbReference>
<comment type="function">
    <text evidence="10">Site-specific tyrosine recombinase, which acts by catalyzing the cutting and rejoining of the recombining DNA molecules. The XerC-XerD complex is essential to convert dimers of the bacterial chromosome into monomers to permit their segregation at cell division. It also contributes to the segregational stability of plasmids.</text>
</comment>
<keyword evidence="5 10" id="KW-0159">Chromosome partition</keyword>
<dbReference type="GO" id="GO:0051301">
    <property type="term" value="P:cell division"/>
    <property type="evidence" value="ECO:0007669"/>
    <property type="project" value="UniProtKB-KW"/>
</dbReference>
<feature type="active site" evidence="10">
    <location>
        <position position="245"/>
    </location>
</feature>
<keyword evidence="7 10" id="KW-0238">DNA-binding</keyword>
<gene>
    <name evidence="13" type="primary">xerD</name>
    <name evidence="10" type="synonym">xerC</name>
    <name evidence="13" type="ORF">DQ356_03580</name>
</gene>
<proteinExistence type="inferred from homology"/>
<reference evidence="13 14" key="1">
    <citation type="submission" date="2018-07" db="EMBL/GenBank/DDBJ databases">
        <title>Chryseobacterium lacus sp. nov., isolated from lake water.</title>
        <authorList>
            <person name="Li C.-M."/>
        </authorList>
    </citation>
    <scope>NUCLEOTIDE SEQUENCE [LARGE SCALE GENOMIC DNA]</scope>
    <source>
        <strain evidence="13 14">YLOS41</strain>
    </source>
</reference>
<comment type="similarity">
    <text evidence="10">Belongs to the 'phage' integrase family. XerC subfamily.</text>
</comment>
<evidence type="ECO:0000256" key="2">
    <source>
        <dbReference type="ARBA" id="ARBA00010450"/>
    </source>
</evidence>
<keyword evidence="6 10" id="KW-0229">DNA integration</keyword>
<evidence type="ECO:0000256" key="4">
    <source>
        <dbReference type="ARBA" id="ARBA00022618"/>
    </source>
</evidence>
<dbReference type="PANTHER" id="PTHR30349:SF81">
    <property type="entry name" value="TYROSINE RECOMBINASE XERC"/>
    <property type="match status" value="1"/>
</dbReference>
<evidence type="ECO:0000313" key="14">
    <source>
        <dbReference type="Proteomes" id="UP000252172"/>
    </source>
</evidence>
<dbReference type="GO" id="GO:0005737">
    <property type="term" value="C:cytoplasm"/>
    <property type="evidence" value="ECO:0007669"/>
    <property type="project" value="UniProtKB-SubCell"/>
</dbReference>
<dbReference type="InterPro" id="IPR002104">
    <property type="entry name" value="Integrase_catalytic"/>
</dbReference>
<dbReference type="InterPro" id="IPR023009">
    <property type="entry name" value="Tyrosine_recombinase_XerC/XerD"/>
</dbReference>
<evidence type="ECO:0000256" key="3">
    <source>
        <dbReference type="ARBA" id="ARBA00022490"/>
    </source>
</evidence>
<evidence type="ECO:0000256" key="10">
    <source>
        <dbReference type="HAMAP-Rule" id="MF_01808"/>
    </source>
</evidence>
<dbReference type="Gene3D" id="1.10.443.10">
    <property type="entry name" value="Intergrase catalytic core"/>
    <property type="match status" value="1"/>
</dbReference>
<dbReference type="NCBIfam" id="NF040815">
    <property type="entry name" value="recomb_XerA_Arch"/>
    <property type="match status" value="1"/>
</dbReference>
<dbReference type="HAMAP" id="MF_01808">
    <property type="entry name" value="Recomb_XerC_XerD"/>
    <property type="match status" value="1"/>
</dbReference>
<accession>A0A368N0R6</accession>
<dbReference type="NCBIfam" id="NF001399">
    <property type="entry name" value="PRK00283.1"/>
    <property type="match status" value="1"/>
</dbReference>
<keyword evidence="14" id="KW-1185">Reference proteome</keyword>
<keyword evidence="9 10" id="KW-0131">Cell cycle</keyword>
<dbReference type="PROSITE" id="PS51898">
    <property type="entry name" value="TYR_RECOMBINASE"/>
    <property type="match status" value="1"/>
</dbReference>
<evidence type="ECO:0000256" key="6">
    <source>
        <dbReference type="ARBA" id="ARBA00022908"/>
    </source>
</evidence>
<comment type="similarity">
    <text evidence="2">Belongs to the 'phage' integrase family. XerD subfamily.</text>
</comment>
<comment type="caution">
    <text evidence="13">The sequence shown here is derived from an EMBL/GenBank/DDBJ whole genome shotgun (WGS) entry which is preliminary data.</text>
</comment>
<comment type="subunit">
    <text evidence="10">Forms a cyclic heterotetrameric complex composed of two molecules of XerC and two molecules of XerD.</text>
</comment>
<feature type="active site" evidence="10">
    <location>
        <position position="173"/>
    </location>
</feature>
<keyword evidence="4 10" id="KW-0132">Cell division</keyword>
<dbReference type="Pfam" id="PF00589">
    <property type="entry name" value="Phage_integrase"/>
    <property type="match status" value="1"/>
</dbReference>
<evidence type="ECO:0000259" key="11">
    <source>
        <dbReference type="PROSITE" id="PS51898"/>
    </source>
</evidence>
<dbReference type="SUPFAM" id="SSF56349">
    <property type="entry name" value="DNA breaking-rejoining enzymes"/>
    <property type="match status" value="1"/>
</dbReference>
<feature type="domain" description="Tyr recombinase" evidence="11">
    <location>
        <begin position="109"/>
        <end position="293"/>
    </location>
</feature>
<dbReference type="GO" id="GO:0009037">
    <property type="term" value="F:tyrosine-based site-specific recombinase activity"/>
    <property type="evidence" value="ECO:0007669"/>
    <property type="project" value="UniProtKB-UniRule"/>
</dbReference>
<dbReference type="Gene3D" id="1.10.150.130">
    <property type="match status" value="1"/>
</dbReference>
<feature type="active site" evidence="10">
    <location>
        <position position="271"/>
    </location>
</feature>
<dbReference type="RefSeq" id="WP_114303086.1">
    <property type="nucleotide sequence ID" value="NZ_QPIE01000002.1"/>
</dbReference>
<dbReference type="InterPro" id="IPR044068">
    <property type="entry name" value="CB"/>
</dbReference>
<dbReference type="InterPro" id="IPR050090">
    <property type="entry name" value="Tyrosine_recombinase_XerCD"/>
</dbReference>
<evidence type="ECO:0000313" key="13">
    <source>
        <dbReference type="EMBL" id="RCU44107.1"/>
    </source>
</evidence>
<dbReference type="PROSITE" id="PS51900">
    <property type="entry name" value="CB"/>
    <property type="match status" value="1"/>
</dbReference>
<dbReference type="InterPro" id="IPR004107">
    <property type="entry name" value="Integrase_SAM-like_N"/>
</dbReference>
<keyword evidence="8 10" id="KW-0233">DNA recombination</keyword>
<organism evidence="13 14">
    <name type="scientific">Chryseobacterium lacus</name>
    <dbReference type="NCBI Taxonomy" id="2058346"/>
    <lineage>
        <taxon>Bacteria</taxon>
        <taxon>Pseudomonadati</taxon>
        <taxon>Bacteroidota</taxon>
        <taxon>Flavobacteriia</taxon>
        <taxon>Flavobacteriales</taxon>
        <taxon>Weeksellaceae</taxon>
        <taxon>Chryseobacterium group</taxon>
        <taxon>Chryseobacterium</taxon>
    </lineage>
</organism>
<keyword evidence="3 10" id="KW-0963">Cytoplasm</keyword>
<sequence>MNWDEKLKDFENFLRFERNFSDNTLDAYVRDIRKLKDYAEVELPGIGPDTITYTQLQEYLFGLSKLKFSERSQARWISSIKAFFKYLLEDEIREDNPSKLLEGPKLGLYLPDTLSLEDVERVIKAINLDTDLGLRNQCLIEVLYGCGLRVSELIELKISNINFKENYLKVDGKGGKSRFVPLADYTTRLIRNYIDHVRSQYKINKKHEDILFLNSRGSSMSRVIVFIIIKELTEKAGISKKISPHTFRHSFATHLLQNGADLRYIQEMLGHSSITTTEIYTHLKTEELRDVILNYHPRNITETGSRIS</sequence>
<feature type="domain" description="Core-binding (CB)" evidence="12">
    <location>
        <begin position="1"/>
        <end position="88"/>
    </location>
</feature>
<dbReference type="Pfam" id="PF02899">
    <property type="entry name" value="Phage_int_SAM_1"/>
    <property type="match status" value="1"/>
</dbReference>
<evidence type="ECO:0000256" key="1">
    <source>
        <dbReference type="ARBA" id="ARBA00004496"/>
    </source>
</evidence>
<evidence type="ECO:0000256" key="8">
    <source>
        <dbReference type="ARBA" id="ARBA00023172"/>
    </source>
</evidence>
<protein>
    <recommendedName>
        <fullName evidence="10">Tyrosine recombinase XerC</fullName>
    </recommendedName>
</protein>
<feature type="active site" evidence="10">
    <location>
        <position position="248"/>
    </location>
</feature>
<evidence type="ECO:0000256" key="5">
    <source>
        <dbReference type="ARBA" id="ARBA00022829"/>
    </source>
</evidence>
<dbReference type="AlphaFoldDB" id="A0A368N0R6"/>
<dbReference type="GO" id="GO:0003677">
    <property type="term" value="F:DNA binding"/>
    <property type="evidence" value="ECO:0007669"/>
    <property type="project" value="UniProtKB-UniRule"/>
</dbReference>
<dbReference type="InterPro" id="IPR010998">
    <property type="entry name" value="Integrase_recombinase_N"/>
</dbReference>
<comment type="subcellular location">
    <subcellularLocation>
        <location evidence="1 10">Cytoplasm</location>
    </subcellularLocation>
</comment>
<feature type="active site" evidence="10">
    <location>
        <position position="149"/>
    </location>
</feature>
<dbReference type="CDD" id="cd00798">
    <property type="entry name" value="INT_XerDC_C"/>
    <property type="match status" value="1"/>
</dbReference>
<evidence type="ECO:0000256" key="9">
    <source>
        <dbReference type="ARBA" id="ARBA00023306"/>
    </source>
</evidence>
<dbReference type="EMBL" id="QPIE01000002">
    <property type="protein sequence ID" value="RCU44107.1"/>
    <property type="molecule type" value="Genomic_DNA"/>
</dbReference>
<dbReference type="PANTHER" id="PTHR30349">
    <property type="entry name" value="PHAGE INTEGRASE-RELATED"/>
    <property type="match status" value="1"/>
</dbReference>
<dbReference type="GO" id="GO:0007059">
    <property type="term" value="P:chromosome segregation"/>
    <property type="evidence" value="ECO:0007669"/>
    <property type="project" value="UniProtKB-UniRule"/>
</dbReference>
<name>A0A368N0R6_9FLAO</name>
<dbReference type="GO" id="GO:0006313">
    <property type="term" value="P:DNA transposition"/>
    <property type="evidence" value="ECO:0007669"/>
    <property type="project" value="UniProtKB-UniRule"/>
</dbReference>
<feature type="active site" description="O-(3'-phospho-DNA)-tyrosine intermediate" evidence="10">
    <location>
        <position position="280"/>
    </location>
</feature>
<evidence type="ECO:0000259" key="12">
    <source>
        <dbReference type="PROSITE" id="PS51900"/>
    </source>
</evidence>
<evidence type="ECO:0000256" key="7">
    <source>
        <dbReference type="ARBA" id="ARBA00023125"/>
    </source>
</evidence>
<dbReference type="NCBIfam" id="TIGR02225">
    <property type="entry name" value="recomb_XerD"/>
    <property type="match status" value="1"/>
</dbReference>